<gene>
    <name evidence="1" type="ORF">B7Z12_05025</name>
</gene>
<evidence type="ECO:0000313" key="1">
    <source>
        <dbReference type="EMBL" id="OYX04932.1"/>
    </source>
</evidence>
<dbReference type="Pfam" id="PF19198">
    <property type="entry name" value="RsaA_NTD"/>
    <property type="match status" value="1"/>
</dbReference>
<sequence>MATTLQTLKIYYGNILRTDAAHIPAAHQILLTNLSGQIDSGALSVADARTQIARLSLETTTVASMAYSFFTPGVPGAGGFDYLISPTGPNTTNLNSDYYKTFNVENRFINFAMNLGKAGEGAAWFNANYGALSTRDTLIKVYTEIFGVVPSETKVDSLLGDMVPDGQGGTFTRQAYFAAFARDGLEGQGTKAAIVGWLLSVAAKENIGPYAAANNAFLADLGDDGVAQFRSDLLVAYGSPPAPGTAGVTLTVAGDKSVSPTAADAGLKSSANNDTITVTGDIAGGVTIDADGGRDTIKVTLGTFGTIRTSDGGDTLTLGHLLSTTPTLGVPVQYGAVTLAGDNNVVTLKGSMAKGTSLTAAGTGNVLHIDRTGATDSTFYDGEISGFQTVYYHSTGPAPLVQGAAVYYSVVDNPADKGRVNFNLGGGQIAVLKDTPNGALVNTTGLANGAATAHLHLQNFKGAATTEAYGSFGAYKVDGGAIGFFVNGADASQMNGAMVLHVDTDSTAGLIYGWSTNLQAWQLEYPLSNLTILGPGKLTAQIDGNFTNVDATLAGDLNLTYLIGKSTSGLVDDSATASTLRLGDGTNTLKLVFAAATSNSAADASKVYLGAGADTIALGASLFPQIATGSLSNLVIKGAAGAEVIGAPAEILGFTKGVDRLVLDAVIHTLTANVQQYADGKATLQAAVIDVSAHTTANTAAIFTWNGDTYVYSQDGLVGVNMSGGANLGDGLIKLVGVTGLTVGTGAGSYDIHYG</sequence>
<dbReference type="AlphaFoldDB" id="A0A258DC25"/>
<reference evidence="1 2" key="1">
    <citation type="submission" date="2017-03" db="EMBL/GenBank/DDBJ databases">
        <title>Lifting the veil on microbial sulfur biogeochemistry in mining wastewaters.</title>
        <authorList>
            <person name="Kantor R.S."/>
            <person name="Colenbrander Nelson T."/>
            <person name="Marshall S."/>
            <person name="Bennett D."/>
            <person name="Apte S."/>
            <person name="Camacho D."/>
            <person name="Thomas B.C."/>
            <person name="Warren L.A."/>
            <person name="Banfield J.F."/>
        </authorList>
    </citation>
    <scope>NUCLEOTIDE SEQUENCE [LARGE SCALE GENOMIC DNA]</scope>
    <source>
        <strain evidence="1">32-67-7</strain>
    </source>
</reference>
<protein>
    <submittedName>
        <fullName evidence="1">Uncharacterized protein</fullName>
    </submittedName>
</protein>
<dbReference type="EMBL" id="NCDQ01000053">
    <property type="protein sequence ID" value="OYX04932.1"/>
    <property type="molecule type" value="Genomic_DNA"/>
</dbReference>
<name>A0A258DC25_CAUVI</name>
<accession>A0A258DC25</accession>
<comment type="caution">
    <text evidence="1">The sequence shown here is derived from an EMBL/GenBank/DDBJ whole genome shotgun (WGS) entry which is preliminary data.</text>
</comment>
<dbReference type="Proteomes" id="UP000215616">
    <property type="component" value="Unassembled WGS sequence"/>
</dbReference>
<organism evidence="1 2">
    <name type="scientific">Caulobacter vibrioides</name>
    <name type="common">Caulobacter crescentus</name>
    <dbReference type="NCBI Taxonomy" id="155892"/>
    <lineage>
        <taxon>Bacteria</taxon>
        <taxon>Pseudomonadati</taxon>
        <taxon>Pseudomonadota</taxon>
        <taxon>Alphaproteobacteria</taxon>
        <taxon>Caulobacterales</taxon>
        <taxon>Caulobacteraceae</taxon>
        <taxon>Caulobacter</taxon>
    </lineage>
</organism>
<evidence type="ECO:0000313" key="2">
    <source>
        <dbReference type="Proteomes" id="UP000215616"/>
    </source>
</evidence>
<proteinExistence type="predicted"/>